<evidence type="ECO:0000259" key="3">
    <source>
        <dbReference type="PROSITE" id="PS50017"/>
    </source>
</evidence>
<name>A0AAE0VLU6_9BIVA</name>
<gene>
    <name evidence="4" type="ORF">CHS0354_031085</name>
</gene>
<feature type="chain" id="PRO_5042243749" description="Death domain-containing protein" evidence="2">
    <location>
        <begin position="33"/>
        <end position="377"/>
    </location>
</feature>
<dbReference type="Proteomes" id="UP001195483">
    <property type="component" value="Unassembled WGS sequence"/>
</dbReference>
<keyword evidence="1" id="KW-0812">Transmembrane</keyword>
<sequence length="377" mass="43379">MRRGTREKMFRFGHVTLLCSILLLLKSIPVETTTECPALFSTEWQIKEALKNCTPPKMYHCLLTMDNRNVIDICLIPSIIPAGHRTVFDVGTSMQKLEKCPHDTFQPSKRWSNETLSMCNFYRSDCNGEGELEYLPGNETSDCICRCDYKRDYVELNYRQRASVGFSKLHSDVYCIHFPCSGTRLSNYSCVEKCPEGMHYPDDSGQCQNNRDPTSTTITSVSVHITNASHTSFNVTFSTAFPMNRNDVEPLKFILPIGIILLLLIVSGIIIVKCRRKCWPKKIKGDWWNLAKELGLTDAEIERIKADHSTSQKQCYNALCHWKKKNYDTRGYWVKRLLQACRDAKVDHMDKVEEIFKEKAPLLTNDGNRNDIQEHIV</sequence>
<reference evidence="4" key="1">
    <citation type="journal article" date="2021" name="Genome Biol. Evol.">
        <title>A High-Quality Reference Genome for a Parasitic Bivalve with Doubly Uniparental Inheritance (Bivalvia: Unionida).</title>
        <authorList>
            <person name="Smith C.H."/>
        </authorList>
    </citation>
    <scope>NUCLEOTIDE SEQUENCE</scope>
    <source>
        <strain evidence="4">CHS0354</strain>
    </source>
</reference>
<dbReference type="GO" id="GO:0007165">
    <property type="term" value="P:signal transduction"/>
    <property type="evidence" value="ECO:0007669"/>
    <property type="project" value="InterPro"/>
</dbReference>
<dbReference type="PROSITE" id="PS50017">
    <property type="entry name" value="DEATH_DOMAIN"/>
    <property type="match status" value="1"/>
</dbReference>
<reference evidence="4" key="2">
    <citation type="journal article" date="2021" name="Genome Biol. Evol.">
        <title>Developing a high-quality reference genome for a parasitic bivalve with doubly uniparental inheritance (Bivalvia: Unionida).</title>
        <authorList>
            <person name="Smith C.H."/>
        </authorList>
    </citation>
    <scope>NUCLEOTIDE SEQUENCE</scope>
    <source>
        <strain evidence="4">CHS0354</strain>
        <tissue evidence="4">Mantle</tissue>
    </source>
</reference>
<comment type="caution">
    <text evidence="4">The sequence shown here is derived from an EMBL/GenBank/DDBJ whole genome shotgun (WGS) entry which is preliminary data.</text>
</comment>
<keyword evidence="5" id="KW-1185">Reference proteome</keyword>
<evidence type="ECO:0000313" key="5">
    <source>
        <dbReference type="Proteomes" id="UP001195483"/>
    </source>
</evidence>
<feature type="transmembrane region" description="Helical" evidence="1">
    <location>
        <begin position="253"/>
        <end position="272"/>
    </location>
</feature>
<evidence type="ECO:0000313" key="4">
    <source>
        <dbReference type="EMBL" id="KAK3582674.1"/>
    </source>
</evidence>
<reference evidence="4" key="3">
    <citation type="submission" date="2023-05" db="EMBL/GenBank/DDBJ databases">
        <authorList>
            <person name="Smith C.H."/>
        </authorList>
    </citation>
    <scope>NUCLEOTIDE SEQUENCE</scope>
    <source>
        <strain evidence="4">CHS0354</strain>
        <tissue evidence="4">Mantle</tissue>
    </source>
</reference>
<feature type="signal peptide" evidence="2">
    <location>
        <begin position="1"/>
        <end position="32"/>
    </location>
</feature>
<dbReference type="EMBL" id="JAEAOA010001857">
    <property type="protein sequence ID" value="KAK3582674.1"/>
    <property type="molecule type" value="Genomic_DNA"/>
</dbReference>
<proteinExistence type="predicted"/>
<organism evidence="4 5">
    <name type="scientific">Potamilus streckersoni</name>
    <dbReference type="NCBI Taxonomy" id="2493646"/>
    <lineage>
        <taxon>Eukaryota</taxon>
        <taxon>Metazoa</taxon>
        <taxon>Spiralia</taxon>
        <taxon>Lophotrochozoa</taxon>
        <taxon>Mollusca</taxon>
        <taxon>Bivalvia</taxon>
        <taxon>Autobranchia</taxon>
        <taxon>Heteroconchia</taxon>
        <taxon>Palaeoheterodonta</taxon>
        <taxon>Unionida</taxon>
        <taxon>Unionoidea</taxon>
        <taxon>Unionidae</taxon>
        <taxon>Ambleminae</taxon>
        <taxon>Lampsilini</taxon>
        <taxon>Potamilus</taxon>
    </lineage>
</organism>
<keyword evidence="2" id="KW-0732">Signal</keyword>
<dbReference type="InterPro" id="IPR011029">
    <property type="entry name" value="DEATH-like_dom_sf"/>
</dbReference>
<protein>
    <recommendedName>
        <fullName evidence="3">Death domain-containing protein</fullName>
    </recommendedName>
</protein>
<evidence type="ECO:0000256" key="1">
    <source>
        <dbReference type="SAM" id="Phobius"/>
    </source>
</evidence>
<accession>A0AAE0VLU6</accession>
<dbReference type="CDD" id="cd01670">
    <property type="entry name" value="Death"/>
    <property type="match status" value="1"/>
</dbReference>
<keyword evidence="1" id="KW-1133">Transmembrane helix</keyword>
<dbReference type="Pfam" id="PF00531">
    <property type="entry name" value="Death"/>
    <property type="match status" value="1"/>
</dbReference>
<dbReference type="InterPro" id="IPR000488">
    <property type="entry name" value="Death_dom"/>
</dbReference>
<feature type="domain" description="Death" evidence="3">
    <location>
        <begin position="286"/>
        <end position="345"/>
    </location>
</feature>
<dbReference type="SUPFAM" id="SSF47986">
    <property type="entry name" value="DEATH domain"/>
    <property type="match status" value="1"/>
</dbReference>
<dbReference type="Gene3D" id="1.10.533.10">
    <property type="entry name" value="Death Domain, Fas"/>
    <property type="match status" value="1"/>
</dbReference>
<keyword evidence="1" id="KW-0472">Membrane</keyword>
<evidence type="ECO:0000256" key="2">
    <source>
        <dbReference type="SAM" id="SignalP"/>
    </source>
</evidence>
<dbReference type="AlphaFoldDB" id="A0AAE0VLU6"/>